<keyword evidence="4" id="KW-1185">Reference proteome</keyword>
<dbReference type="EMBL" id="WNWR01000008">
    <property type="protein sequence ID" value="KAE9994382.1"/>
    <property type="molecule type" value="Genomic_DNA"/>
</dbReference>
<comment type="caution">
    <text evidence="3">The sequence shown here is derived from an EMBL/GenBank/DDBJ whole genome shotgun (WGS) entry which is preliminary data.</text>
</comment>
<evidence type="ECO:0000313" key="4">
    <source>
        <dbReference type="Proteomes" id="UP000490939"/>
    </source>
</evidence>
<organism evidence="3 4">
    <name type="scientific">Venturia inaequalis</name>
    <name type="common">Apple scab fungus</name>
    <dbReference type="NCBI Taxonomy" id="5025"/>
    <lineage>
        <taxon>Eukaryota</taxon>
        <taxon>Fungi</taxon>
        <taxon>Dikarya</taxon>
        <taxon>Ascomycota</taxon>
        <taxon>Pezizomycotina</taxon>
        <taxon>Dothideomycetes</taxon>
        <taxon>Pleosporomycetidae</taxon>
        <taxon>Venturiales</taxon>
        <taxon>Venturiaceae</taxon>
        <taxon>Venturia</taxon>
    </lineage>
</organism>
<dbReference type="Proteomes" id="UP000490939">
    <property type="component" value="Unassembled WGS sequence"/>
</dbReference>
<proteinExistence type="predicted"/>
<name>A0A8H3VPX7_VENIN</name>
<dbReference type="GO" id="GO:0008270">
    <property type="term" value="F:zinc ion binding"/>
    <property type="evidence" value="ECO:0007669"/>
    <property type="project" value="InterPro"/>
</dbReference>
<feature type="region of interest" description="Disordered" evidence="2">
    <location>
        <begin position="1"/>
        <end position="33"/>
    </location>
</feature>
<gene>
    <name evidence="3" type="ORF">EG327_010822</name>
</gene>
<dbReference type="InterPro" id="IPR001138">
    <property type="entry name" value="Zn2Cys6_DnaBD"/>
</dbReference>
<reference evidence="3 4" key="1">
    <citation type="submission" date="2019-07" db="EMBL/GenBank/DDBJ databases">
        <title>Venturia inaequalis Genome Resource.</title>
        <authorList>
            <person name="Lichtner F.J."/>
        </authorList>
    </citation>
    <scope>NUCLEOTIDE SEQUENCE [LARGE SCALE GENOMIC DNA]</scope>
    <source>
        <strain evidence="3 4">DMI_063113</strain>
    </source>
</reference>
<evidence type="ECO:0000256" key="2">
    <source>
        <dbReference type="SAM" id="MobiDB-lite"/>
    </source>
</evidence>
<accession>A0A8H3VPX7</accession>
<sequence>MPNPGPPKNFRVSFKSSSSNFERTGRDEEHPLSSLHFQPAWDSDDLFDALRTAYPQIRRHKDRCVRAGFEFYDAELRRVKCLGEGPITPPSSPPDTARSDEFVHQGETGSSSKDAEMPAWQSSASYGAGANTHKPQKRKRSGMEEMQATFSIVPGGGKPRTKRPMTAAERDQYRHTKKVGACDPCRKRKRKCVCKLATEAHISDGKRPRQSDNCIPVKERISASKEPTIPTEHKETGFDHYTQLPVFDASDIQQSLRIEEMPEDMAVSRVSRSLSLSPLSRAFDANFDLSSFLLCPELNLGDLAMPGNPMLSLDLQEEHLPSASIPVPESPTSFETPLKFASEYLDCEAFVNFQEPAPVLDTSTKHGVVHLQNHVSPGCASIVFTNSLQLISRAATALAPYSRFAADAQLLLGDLSTLKIQLELLQKPLPFLSKSSRYHNTARDIVTDINEPLQEFLTSLEQLCGVDDSDGQRLKLAYMSTPFQIQKSYWFQGVKDDSKRLRGLIGSRSSTIGCLMTLISMETLKEAHSLLNFAQTSGHSFAMGFGTLDGFD</sequence>
<evidence type="ECO:0000256" key="1">
    <source>
        <dbReference type="ARBA" id="ARBA00023242"/>
    </source>
</evidence>
<dbReference type="GO" id="GO:0000981">
    <property type="term" value="F:DNA-binding transcription factor activity, RNA polymerase II-specific"/>
    <property type="evidence" value="ECO:0007669"/>
    <property type="project" value="InterPro"/>
</dbReference>
<evidence type="ECO:0000313" key="3">
    <source>
        <dbReference type="EMBL" id="KAE9994382.1"/>
    </source>
</evidence>
<protein>
    <submittedName>
        <fullName evidence="3">Uncharacterized protein</fullName>
    </submittedName>
</protein>
<dbReference type="AlphaFoldDB" id="A0A8H3VPX7"/>
<dbReference type="CDD" id="cd00067">
    <property type="entry name" value="GAL4"/>
    <property type="match status" value="1"/>
</dbReference>
<keyword evidence="1" id="KW-0539">Nucleus</keyword>
<feature type="region of interest" description="Disordered" evidence="2">
    <location>
        <begin position="82"/>
        <end position="172"/>
    </location>
</feature>